<dbReference type="Proteomes" id="UP000295550">
    <property type="component" value="Unassembled WGS sequence"/>
</dbReference>
<organism evidence="1 2">
    <name type="scientific">Photorhabdus luminescens subsp. mexicana</name>
    <dbReference type="NCBI Taxonomy" id="2100167"/>
    <lineage>
        <taxon>Bacteria</taxon>
        <taxon>Pseudomonadati</taxon>
        <taxon>Pseudomonadota</taxon>
        <taxon>Gammaproteobacteria</taxon>
        <taxon>Enterobacterales</taxon>
        <taxon>Morganellaceae</taxon>
        <taxon>Photorhabdus</taxon>
    </lineage>
</organism>
<evidence type="ECO:0000313" key="2">
    <source>
        <dbReference type="Proteomes" id="UP000295550"/>
    </source>
</evidence>
<dbReference type="GO" id="GO:0043565">
    <property type="term" value="F:sequence-specific DNA binding"/>
    <property type="evidence" value="ECO:0007669"/>
    <property type="project" value="UniProtKB-ARBA"/>
</dbReference>
<reference evidence="1 2" key="1">
    <citation type="journal article" date="2019" name="Int. J. Syst. Evol. Microbiol.">
        <title>Photorhabdus khanii subsp. guanajuatensis subsp. nov., isolated from Heterorhabditis atacamensis, and Photorhabdus luminescens subsp. mexicana subsp. nov., isolated from Heterorhabditis mexicana entomopathogenic nematodes.</title>
        <authorList>
            <person name="Machado R.A.R."/>
            <person name="Bruno P."/>
            <person name="Arce C.C.M."/>
            <person name="Liechti N."/>
            <person name="Kohler A."/>
            <person name="Bernal J."/>
            <person name="Bruggmann R."/>
            <person name="Turlings T.C.J."/>
        </authorList>
    </citation>
    <scope>NUCLEOTIDE SEQUENCE [LARGE SCALE GENOMIC DNA]</scope>
    <source>
        <strain evidence="1 2">MEX47-22</strain>
    </source>
</reference>
<protein>
    <recommendedName>
        <fullName evidence="3">CopG family transcriptional regulator</fullName>
    </recommendedName>
</protein>
<evidence type="ECO:0000313" key="1">
    <source>
        <dbReference type="EMBL" id="TDB48777.1"/>
    </source>
</evidence>
<dbReference type="EMBL" id="PUJX01000015">
    <property type="protein sequence ID" value="TDB48777.1"/>
    <property type="molecule type" value="Genomic_DNA"/>
</dbReference>
<dbReference type="AlphaFoldDB" id="A0A4R4J5A4"/>
<gene>
    <name evidence="1" type="ORF">C5468_15480</name>
</gene>
<accession>A0A4R4J5A4</accession>
<dbReference type="RefSeq" id="WP_132346474.1">
    <property type="nucleotide sequence ID" value="NZ_CAWOLF010000015.1"/>
</dbReference>
<dbReference type="GO" id="GO:0006355">
    <property type="term" value="P:regulation of DNA-templated transcription"/>
    <property type="evidence" value="ECO:0007669"/>
    <property type="project" value="InterPro"/>
</dbReference>
<evidence type="ECO:0008006" key="3">
    <source>
        <dbReference type="Google" id="ProtNLM"/>
    </source>
</evidence>
<dbReference type="InterPro" id="IPR013321">
    <property type="entry name" value="Arc_rbn_hlx_hlx"/>
</dbReference>
<comment type="caution">
    <text evidence="1">The sequence shown here is derived from an EMBL/GenBank/DDBJ whole genome shotgun (WGS) entry which is preliminary data.</text>
</comment>
<name>A0A4R4J5A4_PHOLU</name>
<sequence length="72" mass="8530">MTGIDPPEEMIRALEILKERFPDKSYVEHIRKAVDAYLETNILEHSNSAFGLWKDKKLDESEYQNSLCEEWQ</sequence>
<proteinExistence type="predicted"/>
<dbReference type="Gene3D" id="1.10.1220.10">
    <property type="entry name" value="Met repressor-like"/>
    <property type="match status" value="1"/>
</dbReference>